<reference evidence="3 4" key="1">
    <citation type="submission" date="2019-09" db="EMBL/GenBank/DDBJ databases">
        <title>Draft genome sequence of the thermophilic Saccharopolyspora hirsuta VKM Ac-666T.</title>
        <authorList>
            <person name="Lobastova T.G."/>
            <person name="Fokina V."/>
            <person name="Bragin E.Y."/>
            <person name="Shtratnikova V.Y."/>
            <person name="Starodumova I.P."/>
            <person name="Tarlachkov S.V."/>
            <person name="Donova M.V."/>
        </authorList>
    </citation>
    <scope>NUCLEOTIDE SEQUENCE [LARGE SCALE GENOMIC DNA]</scope>
    <source>
        <strain evidence="3 4">VKM Ac-666</strain>
    </source>
</reference>
<feature type="domain" description="Barstar (barnase inhibitor)" evidence="2">
    <location>
        <begin position="3"/>
        <end position="76"/>
    </location>
</feature>
<organism evidence="3 4">
    <name type="scientific">Saccharopolyspora hirsuta</name>
    <dbReference type="NCBI Taxonomy" id="1837"/>
    <lineage>
        <taxon>Bacteria</taxon>
        <taxon>Bacillati</taxon>
        <taxon>Actinomycetota</taxon>
        <taxon>Actinomycetes</taxon>
        <taxon>Pseudonocardiales</taxon>
        <taxon>Pseudonocardiaceae</taxon>
        <taxon>Saccharopolyspora</taxon>
    </lineage>
</organism>
<proteinExistence type="inferred from homology"/>
<accession>A0A5M7BTQ1</accession>
<comment type="similarity">
    <text evidence="1">Belongs to the barstar family.</text>
</comment>
<dbReference type="RefSeq" id="WP_150068680.1">
    <property type="nucleotide sequence ID" value="NZ_VWPH01000010.1"/>
</dbReference>
<dbReference type="SUPFAM" id="SSF52038">
    <property type="entry name" value="Barstar-related"/>
    <property type="match status" value="1"/>
</dbReference>
<dbReference type="Pfam" id="PF01337">
    <property type="entry name" value="Barstar"/>
    <property type="match status" value="1"/>
</dbReference>
<dbReference type="Gene3D" id="3.30.370.10">
    <property type="entry name" value="Barstar-like"/>
    <property type="match status" value="1"/>
</dbReference>
<evidence type="ECO:0000256" key="1">
    <source>
        <dbReference type="ARBA" id="ARBA00006845"/>
    </source>
</evidence>
<name>A0A5M7BTQ1_SACHI</name>
<gene>
    <name evidence="3" type="ORF">F1721_22240</name>
</gene>
<dbReference type="OrthoDB" id="5184890at2"/>
<comment type="caution">
    <text evidence="3">The sequence shown here is derived from an EMBL/GenBank/DDBJ whole genome shotgun (WGS) entry which is preliminary data.</text>
</comment>
<evidence type="ECO:0000313" key="3">
    <source>
        <dbReference type="EMBL" id="KAA5830581.1"/>
    </source>
</evidence>
<keyword evidence="4" id="KW-1185">Reference proteome</keyword>
<dbReference type="InterPro" id="IPR000468">
    <property type="entry name" value="Barstar"/>
</dbReference>
<evidence type="ECO:0000259" key="2">
    <source>
        <dbReference type="Pfam" id="PF01337"/>
    </source>
</evidence>
<dbReference type="SMR" id="A0A5M7BTQ1"/>
<dbReference type="InterPro" id="IPR035905">
    <property type="entry name" value="Barstar-like_sf"/>
</dbReference>
<dbReference type="AlphaFoldDB" id="A0A5M7BTQ1"/>
<dbReference type="EMBL" id="VWPH01000010">
    <property type="protein sequence ID" value="KAA5830581.1"/>
    <property type="molecule type" value="Genomic_DNA"/>
</dbReference>
<dbReference type="Proteomes" id="UP000323946">
    <property type="component" value="Unassembled WGS sequence"/>
</dbReference>
<evidence type="ECO:0000313" key="4">
    <source>
        <dbReference type="Proteomes" id="UP000323946"/>
    </source>
</evidence>
<protein>
    <submittedName>
        <fullName evidence="3">Ribonuclease inhibitor</fullName>
    </submittedName>
</protein>
<sequence>MIVDLSEVETARQLHLVLKRAFGFPPMYGMNWDAYWDAITGLVELPDEITFTGWARLAEKLPRDAEILRELMDDYLAEPYAAFHAHKRITFE</sequence>